<keyword evidence="2" id="KW-1185">Reference proteome</keyword>
<comment type="caution">
    <text evidence="1">The sequence shown here is derived from an EMBL/GenBank/DDBJ whole genome shotgun (WGS) entry which is preliminary data.</text>
</comment>
<dbReference type="Proteomes" id="UP000823775">
    <property type="component" value="Unassembled WGS sequence"/>
</dbReference>
<name>A0ABS8SRZ6_DATST</name>
<dbReference type="EMBL" id="JACEIK010000750">
    <property type="protein sequence ID" value="MCD7461742.1"/>
    <property type="molecule type" value="Genomic_DNA"/>
</dbReference>
<evidence type="ECO:0000313" key="2">
    <source>
        <dbReference type="Proteomes" id="UP000823775"/>
    </source>
</evidence>
<gene>
    <name evidence="1" type="ORF">HAX54_047003</name>
</gene>
<organism evidence="1 2">
    <name type="scientific">Datura stramonium</name>
    <name type="common">Jimsonweed</name>
    <name type="synonym">Common thornapple</name>
    <dbReference type="NCBI Taxonomy" id="4076"/>
    <lineage>
        <taxon>Eukaryota</taxon>
        <taxon>Viridiplantae</taxon>
        <taxon>Streptophyta</taxon>
        <taxon>Embryophyta</taxon>
        <taxon>Tracheophyta</taxon>
        <taxon>Spermatophyta</taxon>
        <taxon>Magnoliopsida</taxon>
        <taxon>eudicotyledons</taxon>
        <taxon>Gunneridae</taxon>
        <taxon>Pentapetalae</taxon>
        <taxon>asterids</taxon>
        <taxon>lamiids</taxon>
        <taxon>Solanales</taxon>
        <taxon>Solanaceae</taxon>
        <taxon>Solanoideae</taxon>
        <taxon>Datureae</taxon>
        <taxon>Datura</taxon>
    </lineage>
</organism>
<reference evidence="1 2" key="1">
    <citation type="journal article" date="2021" name="BMC Genomics">
        <title>Datura genome reveals duplications of psychoactive alkaloid biosynthetic genes and high mutation rate following tissue culture.</title>
        <authorList>
            <person name="Rajewski A."/>
            <person name="Carter-House D."/>
            <person name="Stajich J."/>
            <person name="Litt A."/>
        </authorList>
    </citation>
    <scope>NUCLEOTIDE SEQUENCE [LARGE SCALE GENOMIC DNA]</scope>
    <source>
        <strain evidence="1">AR-01</strain>
    </source>
</reference>
<sequence>MNNLGTMASRAYKGKEVAVSSKGFKRLRKGVTSSSSTQKAPPARRFGAKAMEEHGLKWFNAQKKEKYVLENWIDEGRLALELPTIWDTI</sequence>
<accession>A0ABS8SRZ6</accession>
<evidence type="ECO:0000313" key="1">
    <source>
        <dbReference type="EMBL" id="MCD7461742.1"/>
    </source>
</evidence>
<protein>
    <submittedName>
        <fullName evidence="1">Uncharacterized protein</fullName>
    </submittedName>
</protein>
<proteinExistence type="predicted"/>